<feature type="region of interest" description="Disordered" evidence="4">
    <location>
        <begin position="313"/>
        <end position="338"/>
    </location>
</feature>
<dbReference type="PROSITE" id="PS51050">
    <property type="entry name" value="ZF_CW"/>
    <property type="match status" value="1"/>
</dbReference>
<protein>
    <recommendedName>
        <fullName evidence="5">CW-type domain-containing protein</fullName>
    </recommendedName>
</protein>
<feature type="region of interest" description="Disordered" evidence="4">
    <location>
        <begin position="88"/>
        <end position="185"/>
    </location>
</feature>
<reference evidence="6 7" key="1">
    <citation type="submission" date="2023-10" db="EMBL/GenBank/DDBJ databases">
        <authorList>
            <person name="Maclean D."/>
            <person name="Macfadyen A."/>
        </authorList>
    </citation>
    <scope>NUCLEOTIDE SEQUENCE [LARGE SCALE GENOMIC DNA]</scope>
</reference>
<feature type="compositionally biased region" description="Basic and acidic residues" evidence="4">
    <location>
        <begin position="594"/>
        <end position="603"/>
    </location>
</feature>
<dbReference type="EMBL" id="CAUYUE010000002">
    <property type="protein sequence ID" value="CAK0741086.1"/>
    <property type="molecule type" value="Genomic_DNA"/>
</dbReference>
<feature type="compositionally biased region" description="Polar residues" evidence="4">
    <location>
        <begin position="8"/>
        <end position="20"/>
    </location>
</feature>
<dbReference type="Gene3D" id="3.30.40.100">
    <property type="match status" value="1"/>
</dbReference>
<dbReference type="GO" id="GO:0008270">
    <property type="term" value="F:zinc ion binding"/>
    <property type="evidence" value="ECO:0007669"/>
    <property type="project" value="UniProtKB-KW"/>
</dbReference>
<gene>
    <name evidence="6" type="ORF">CVIRNUC_001299</name>
</gene>
<evidence type="ECO:0000256" key="2">
    <source>
        <dbReference type="ARBA" id="ARBA00022771"/>
    </source>
</evidence>
<keyword evidence="3" id="KW-0862">Zinc</keyword>
<evidence type="ECO:0000313" key="7">
    <source>
        <dbReference type="Proteomes" id="UP001314263"/>
    </source>
</evidence>
<evidence type="ECO:0000259" key="5">
    <source>
        <dbReference type="PROSITE" id="PS51050"/>
    </source>
</evidence>
<keyword evidence="7" id="KW-1185">Reference proteome</keyword>
<evidence type="ECO:0000256" key="1">
    <source>
        <dbReference type="ARBA" id="ARBA00022723"/>
    </source>
</evidence>
<comment type="caution">
    <text evidence="6">The sequence shown here is derived from an EMBL/GenBank/DDBJ whole genome shotgun (WGS) entry which is preliminary data.</text>
</comment>
<evidence type="ECO:0000313" key="6">
    <source>
        <dbReference type="EMBL" id="CAK0741086.1"/>
    </source>
</evidence>
<feature type="region of interest" description="Disordered" evidence="4">
    <location>
        <begin position="496"/>
        <end position="536"/>
    </location>
</feature>
<feature type="domain" description="CW-type" evidence="5">
    <location>
        <begin position="18"/>
        <end position="71"/>
    </location>
</feature>
<keyword evidence="2" id="KW-0863">Zinc-finger</keyword>
<dbReference type="PANTHER" id="PTHR15999">
    <property type="entry name" value="ZINC FINGER CW-TYPE PWWP DOMAIN PROTEIN 1"/>
    <property type="match status" value="1"/>
</dbReference>
<proteinExistence type="predicted"/>
<dbReference type="Pfam" id="PF07496">
    <property type="entry name" value="zf-CW"/>
    <property type="match status" value="1"/>
</dbReference>
<dbReference type="PANTHER" id="PTHR15999:SF2">
    <property type="entry name" value="ZINC FINGER CW-TYPE PWWP DOMAIN PROTEIN 1"/>
    <property type="match status" value="1"/>
</dbReference>
<feature type="region of interest" description="Disordered" evidence="4">
    <location>
        <begin position="409"/>
        <end position="478"/>
    </location>
</feature>
<keyword evidence="1" id="KW-0479">Metal-binding</keyword>
<organism evidence="6 7">
    <name type="scientific">Coccomyxa viridis</name>
    <dbReference type="NCBI Taxonomy" id="1274662"/>
    <lineage>
        <taxon>Eukaryota</taxon>
        <taxon>Viridiplantae</taxon>
        <taxon>Chlorophyta</taxon>
        <taxon>core chlorophytes</taxon>
        <taxon>Trebouxiophyceae</taxon>
        <taxon>Trebouxiophyceae incertae sedis</taxon>
        <taxon>Coccomyxaceae</taxon>
        <taxon>Coccomyxa</taxon>
    </lineage>
</organism>
<dbReference type="AlphaFoldDB" id="A0AAV1HW61"/>
<dbReference type="InterPro" id="IPR042778">
    <property type="entry name" value="ZCWPW1/ZCWPW2"/>
</dbReference>
<feature type="compositionally biased region" description="Low complexity" evidence="4">
    <location>
        <begin position="409"/>
        <end position="424"/>
    </location>
</feature>
<feature type="compositionally biased region" description="Polar residues" evidence="4">
    <location>
        <begin position="450"/>
        <end position="478"/>
    </location>
</feature>
<evidence type="ECO:0000256" key="3">
    <source>
        <dbReference type="ARBA" id="ARBA00022833"/>
    </source>
</evidence>
<feature type="region of interest" description="Disordered" evidence="4">
    <location>
        <begin position="1"/>
        <end position="20"/>
    </location>
</feature>
<accession>A0AAV1HW61</accession>
<feature type="region of interest" description="Disordered" evidence="4">
    <location>
        <begin position="569"/>
        <end position="654"/>
    </location>
</feature>
<dbReference type="Proteomes" id="UP001314263">
    <property type="component" value="Unassembled WGS sequence"/>
</dbReference>
<sequence length="654" mass="67102">MGRGRPKGSSNPSAVKAQPQLSVWAQCDNPGCAKWRRLPPGSVVDDSVPWFCFMNPDELKNSCEAPEESYNEDIEGYQIPEDTSIQISSDDEGTAAHGSWQDGAAKRGAKRKHAWSAGVGRGRGRGAGQQVHVKTDPDSWALAPGAKRQRTARVGDAGREASQGHADPQPARLHSEPSLPGSAQKLPRGAAKVMKAHGVFQKLLAGAGSWEAARARTPSVQVPPQHAWEAMAQYAPEAAELACQSLDIASAQSYFAVPGGQLREVQPASSQRTARLALMMAAAAAADAAAGVFHASMPPSASQALLQAPAPLAQSASGMGPQQQLVHSSPAPLHGLIGLPPGGPGALLNASAASSARTAGYALGQPGSAGLAWPAGQPALQGPQHRSAAALSGAVPQITPLPGVPEAQHMQHAAAAHSSMPQPSTGGGLAALPAHTASLRADPWHGAPSSAGNMTGTMQLSPQPSSTQAATRQLNSGQPGLAAAAASIASSRGLASVTSQGASGPPGSACSQSKQPSMLPGVPETCVGQQSQAHTAEATLADRHHDSMQGGEQIQQAHPDVHETLGFSRRLKPSKPGEGLREVQADSAMVPQADSHDRLNGHDRKGRSRSHSGLSNGAHEQGMPRGHAAAQHECGKSEHSSEQGRPPEVPAGYS</sequence>
<feature type="compositionally biased region" description="Basic and acidic residues" evidence="4">
    <location>
        <begin position="633"/>
        <end position="642"/>
    </location>
</feature>
<evidence type="ECO:0000256" key="4">
    <source>
        <dbReference type="SAM" id="MobiDB-lite"/>
    </source>
</evidence>
<dbReference type="InterPro" id="IPR011124">
    <property type="entry name" value="Znf_CW"/>
</dbReference>
<name>A0AAV1HW61_9CHLO</name>